<dbReference type="Gene3D" id="3.40.50.300">
    <property type="entry name" value="P-loop containing nucleotide triphosphate hydrolases"/>
    <property type="match status" value="1"/>
</dbReference>
<dbReference type="Pfam" id="PF00623">
    <property type="entry name" value="RNA_pol_Rpb1_2"/>
    <property type="match status" value="1"/>
</dbReference>
<evidence type="ECO:0000313" key="3">
    <source>
        <dbReference type="Proteomes" id="UP000224567"/>
    </source>
</evidence>
<comment type="caution">
    <text evidence="2">The sequence shown here is derived from an EMBL/GenBank/DDBJ whole genome shotgun (WGS) entry which is preliminary data.</text>
</comment>
<dbReference type="AlphaFoldDB" id="A0A2G2WK43"/>
<organism evidence="2 3">
    <name type="scientific">Capsicum baccatum</name>
    <name type="common">Peruvian pepper</name>
    <dbReference type="NCBI Taxonomy" id="33114"/>
    <lineage>
        <taxon>Eukaryota</taxon>
        <taxon>Viridiplantae</taxon>
        <taxon>Streptophyta</taxon>
        <taxon>Embryophyta</taxon>
        <taxon>Tracheophyta</taxon>
        <taxon>Spermatophyta</taxon>
        <taxon>Magnoliopsida</taxon>
        <taxon>eudicotyledons</taxon>
        <taxon>Gunneridae</taxon>
        <taxon>Pentapetalae</taxon>
        <taxon>asterids</taxon>
        <taxon>lamiids</taxon>
        <taxon>Solanales</taxon>
        <taxon>Solanaceae</taxon>
        <taxon>Solanoideae</taxon>
        <taxon>Capsiceae</taxon>
        <taxon>Capsicum</taxon>
    </lineage>
</organism>
<keyword evidence="3" id="KW-1185">Reference proteome</keyword>
<dbReference type="OrthoDB" id="1929230at2759"/>
<dbReference type="GO" id="GO:0003677">
    <property type="term" value="F:DNA binding"/>
    <property type="evidence" value="ECO:0007669"/>
    <property type="project" value="InterPro"/>
</dbReference>
<dbReference type="InterPro" id="IPR000722">
    <property type="entry name" value="RNA_pol_asu"/>
</dbReference>
<gene>
    <name evidence="2" type="ORF">CQW23_14678</name>
</gene>
<name>A0A2G2WK43_CAPBA</name>
<dbReference type="GO" id="GO:0006351">
    <property type="term" value="P:DNA-templated transcription"/>
    <property type="evidence" value="ECO:0007669"/>
    <property type="project" value="InterPro"/>
</dbReference>
<proteinExistence type="predicted"/>
<dbReference type="Gene3D" id="2.40.40.20">
    <property type="match status" value="1"/>
</dbReference>
<feature type="domain" description="RNA polymerase alpha subunit" evidence="1">
    <location>
        <begin position="1"/>
        <end position="40"/>
    </location>
</feature>
<evidence type="ECO:0000259" key="1">
    <source>
        <dbReference type="Pfam" id="PF00623"/>
    </source>
</evidence>
<evidence type="ECO:0000313" key="2">
    <source>
        <dbReference type="EMBL" id="PHT45520.1"/>
    </source>
</evidence>
<reference evidence="3" key="2">
    <citation type="journal article" date="2017" name="J. Anim. Genet.">
        <title>Multiple reference genome sequences of hot pepper reveal the massive evolution of plant disease resistance genes by retroduplication.</title>
        <authorList>
            <person name="Kim S."/>
            <person name="Park J."/>
            <person name="Yeom S.-I."/>
            <person name="Kim Y.-M."/>
            <person name="Seo E."/>
            <person name="Kim K.-T."/>
            <person name="Kim M.-S."/>
            <person name="Lee J.M."/>
            <person name="Cheong K."/>
            <person name="Shin H.-S."/>
            <person name="Kim S.-B."/>
            <person name="Han K."/>
            <person name="Lee J."/>
            <person name="Park M."/>
            <person name="Lee H.-A."/>
            <person name="Lee H.-Y."/>
            <person name="Lee Y."/>
            <person name="Oh S."/>
            <person name="Lee J.H."/>
            <person name="Choi E."/>
            <person name="Choi E."/>
            <person name="Lee S.E."/>
            <person name="Jeon J."/>
            <person name="Kim H."/>
            <person name="Choi G."/>
            <person name="Song H."/>
            <person name="Lee J."/>
            <person name="Lee S.-C."/>
            <person name="Kwon J.-K."/>
            <person name="Lee H.-Y."/>
            <person name="Koo N."/>
            <person name="Hong Y."/>
            <person name="Kim R.W."/>
            <person name="Kang W.-H."/>
            <person name="Huh J.H."/>
            <person name="Kang B.-C."/>
            <person name="Yang T.-J."/>
            <person name="Lee Y.-H."/>
            <person name="Bennetzen J.L."/>
            <person name="Choi D."/>
        </authorList>
    </citation>
    <scope>NUCLEOTIDE SEQUENCE [LARGE SCALE GENOMIC DNA]</scope>
    <source>
        <strain evidence="3">cv. PBC81</strain>
    </source>
</reference>
<dbReference type="InterPro" id="IPR027417">
    <property type="entry name" value="P-loop_NTPase"/>
</dbReference>
<protein>
    <recommendedName>
        <fullName evidence="1">RNA polymerase alpha subunit domain-containing protein</fullName>
    </recommendedName>
</protein>
<dbReference type="GO" id="GO:0003899">
    <property type="term" value="F:DNA-directed RNA polymerase activity"/>
    <property type="evidence" value="ECO:0007669"/>
    <property type="project" value="InterPro"/>
</dbReference>
<accession>A0A2G2WK43</accession>
<dbReference type="STRING" id="33114.A0A2G2WK43"/>
<dbReference type="Proteomes" id="UP000224567">
    <property type="component" value="Unassembled WGS sequence"/>
</dbReference>
<dbReference type="SUPFAM" id="SSF64484">
    <property type="entry name" value="beta and beta-prime subunits of DNA dependent RNA-polymerase"/>
    <property type="match status" value="1"/>
</dbReference>
<dbReference type="EMBL" id="MLFT02000006">
    <property type="protein sequence ID" value="PHT45520.1"/>
    <property type="molecule type" value="Genomic_DNA"/>
</dbReference>
<reference evidence="2 3" key="1">
    <citation type="journal article" date="2017" name="Genome Biol.">
        <title>New reference genome sequences of hot pepper reveal the massive evolution of plant disease-resistance genes by retroduplication.</title>
        <authorList>
            <person name="Kim S."/>
            <person name="Park J."/>
            <person name="Yeom S.I."/>
            <person name="Kim Y.M."/>
            <person name="Seo E."/>
            <person name="Kim K.T."/>
            <person name="Kim M.S."/>
            <person name="Lee J.M."/>
            <person name="Cheong K."/>
            <person name="Shin H.S."/>
            <person name="Kim S.B."/>
            <person name="Han K."/>
            <person name="Lee J."/>
            <person name="Park M."/>
            <person name="Lee H.A."/>
            <person name="Lee H.Y."/>
            <person name="Lee Y."/>
            <person name="Oh S."/>
            <person name="Lee J.H."/>
            <person name="Choi E."/>
            <person name="Choi E."/>
            <person name="Lee S.E."/>
            <person name="Jeon J."/>
            <person name="Kim H."/>
            <person name="Choi G."/>
            <person name="Song H."/>
            <person name="Lee J."/>
            <person name="Lee S.C."/>
            <person name="Kwon J.K."/>
            <person name="Lee H.Y."/>
            <person name="Koo N."/>
            <person name="Hong Y."/>
            <person name="Kim R.W."/>
            <person name="Kang W.H."/>
            <person name="Huh J.H."/>
            <person name="Kang B.C."/>
            <person name="Yang T.J."/>
            <person name="Lee Y.H."/>
            <person name="Bennetzen J.L."/>
            <person name="Choi D."/>
        </authorList>
    </citation>
    <scope>NUCLEOTIDE SEQUENCE [LARGE SCALE GENOMIC DNA]</scope>
    <source>
        <strain evidence="3">cv. PBC81</strain>
    </source>
</reference>
<sequence length="222" mass="24946">MPYSTFHLNLSVTSPYNVDFDSDEMIMHVPQSFETIEEITYRTGSFRCPSCISGEVTRDRVRLMKVYSNKKLEKHCQNLFDTMSGRAGCCGKDGKDERGICIVMIDEKMKMNSIKDMMLGKLAPLVSTFRLSYCWVHSVLNGKWRNQALPDSGKKVFKLEEEAAKLDALGEAEVAEYDKLKLEIAQCQDWGWGVVLNVVKKPPAATGSLPAALSTSRSTWLS</sequence>